<dbReference type="Proteomes" id="UP001065174">
    <property type="component" value="Chromosome"/>
</dbReference>
<feature type="transmembrane region" description="Helical" evidence="6">
    <location>
        <begin position="42"/>
        <end position="60"/>
    </location>
</feature>
<sequence length="291" mass="31916">MILFKPSSKWLIFTFATTISWGIWGALIELPEKNGFPATMGYIAWALTMVPCAIIALKIANWKLDKKPKSILLGMAAGLTGAGGQIILFQALREGPAYIIFPIISLYPIITILLSVSILKESASKRQVFGILFALAGIFLLSYSKGDNSITQGYTWLILSGLVFLSWGTQAYVMKFSNESMSAESIFFYMTISSLILTPIAYVMTDLSIDINYGWDGAYSALLIHFLNSIGALTLVYALRYGKAIIVVPLTGLSPLITITLSLILYNVWPSPSLFTGMVLAIVAICLFFEE</sequence>
<evidence type="ECO:0000313" key="9">
    <source>
        <dbReference type="Proteomes" id="UP001065174"/>
    </source>
</evidence>
<organism evidence="8 9">
    <name type="scientific">Reichenbachiella agarivorans</name>
    <dbReference type="NCBI Taxonomy" id="2979464"/>
    <lineage>
        <taxon>Bacteria</taxon>
        <taxon>Pseudomonadati</taxon>
        <taxon>Bacteroidota</taxon>
        <taxon>Cytophagia</taxon>
        <taxon>Cytophagales</taxon>
        <taxon>Reichenbachiellaceae</taxon>
        <taxon>Reichenbachiella</taxon>
    </lineage>
</organism>
<keyword evidence="5 6" id="KW-0472">Membrane</keyword>
<gene>
    <name evidence="8" type="ORF">N6H18_18040</name>
</gene>
<dbReference type="SUPFAM" id="SSF103481">
    <property type="entry name" value="Multidrug resistance efflux transporter EmrE"/>
    <property type="match status" value="2"/>
</dbReference>
<evidence type="ECO:0000256" key="6">
    <source>
        <dbReference type="SAM" id="Phobius"/>
    </source>
</evidence>
<feature type="transmembrane region" description="Helical" evidence="6">
    <location>
        <begin position="12"/>
        <end position="30"/>
    </location>
</feature>
<feature type="transmembrane region" description="Helical" evidence="6">
    <location>
        <begin position="217"/>
        <end position="239"/>
    </location>
</feature>
<dbReference type="PANTHER" id="PTHR32322">
    <property type="entry name" value="INNER MEMBRANE TRANSPORTER"/>
    <property type="match status" value="1"/>
</dbReference>
<evidence type="ECO:0000256" key="5">
    <source>
        <dbReference type="ARBA" id="ARBA00023136"/>
    </source>
</evidence>
<reference evidence="8" key="1">
    <citation type="submission" date="2022-09" db="EMBL/GenBank/DDBJ databases">
        <title>Comparative genomics and taxonomic characterization of three novel marine species of genus Reichenbachiella exhibiting antioxidant and polysaccharide degradation activities.</title>
        <authorList>
            <person name="Muhammad N."/>
            <person name="Lee Y.-J."/>
            <person name="Ko J."/>
            <person name="Kim S.-G."/>
        </authorList>
    </citation>
    <scope>NUCLEOTIDE SEQUENCE</scope>
    <source>
        <strain evidence="8">BKB1-1</strain>
    </source>
</reference>
<evidence type="ECO:0000256" key="3">
    <source>
        <dbReference type="ARBA" id="ARBA00022692"/>
    </source>
</evidence>
<dbReference type="EMBL" id="CP106679">
    <property type="protein sequence ID" value="UXP32242.1"/>
    <property type="molecule type" value="Genomic_DNA"/>
</dbReference>
<evidence type="ECO:0000256" key="1">
    <source>
        <dbReference type="ARBA" id="ARBA00004141"/>
    </source>
</evidence>
<evidence type="ECO:0000259" key="7">
    <source>
        <dbReference type="Pfam" id="PF00892"/>
    </source>
</evidence>
<dbReference type="InterPro" id="IPR037185">
    <property type="entry name" value="EmrE-like"/>
</dbReference>
<keyword evidence="9" id="KW-1185">Reference proteome</keyword>
<comment type="similarity">
    <text evidence="2">Belongs to the EamA transporter family.</text>
</comment>
<feature type="transmembrane region" description="Helical" evidence="6">
    <location>
        <begin position="156"/>
        <end position="174"/>
    </location>
</feature>
<keyword evidence="4 6" id="KW-1133">Transmembrane helix</keyword>
<dbReference type="PANTHER" id="PTHR32322:SF2">
    <property type="entry name" value="EAMA DOMAIN-CONTAINING PROTEIN"/>
    <property type="match status" value="1"/>
</dbReference>
<dbReference type="Pfam" id="PF00892">
    <property type="entry name" value="EamA"/>
    <property type="match status" value="2"/>
</dbReference>
<dbReference type="Gene3D" id="1.10.3730.20">
    <property type="match status" value="1"/>
</dbReference>
<feature type="transmembrane region" description="Helical" evidence="6">
    <location>
        <begin position="186"/>
        <end position="205"/>
    </location>
</feature>
<protein>
    <submittedName>
        <fullName evidence="8">DMT family transporter</fullName>
    </submittedName>
</protein>
<evidence type="ECO:0000313" key="8">
    <source>
        <dbReference type="EMBL" id="UXP32242.1"/>
    </source>
</evidence>
<feature type="transmembrane region" description="Helical" evidence="6">
    <location>
        <begin position="272"/>
        <end position="289"/>
    </location>
</feature>
<dbReference type="InterPro" id="IPR000620">
    <property type="entry name" value="EamA_dom"/>
</dbReference>
<dbReference type="RefSeq" id="WP_262309678.1">
    <property type="nucleotide sequence ID" value="NZ_CP106679.1"/>
</dbReference>
<feature type="transmembrane region" description="Helical" evidence="6">
    <location>
        <begin position="128"/>
        <end position="144"/>
    </location>
</feature>
<feature type="domain" description="EamA" evidence="7">
    <location>
        <begin position="156"/>
        <end position="288"/>
    </location>
</feature>
<evidence type="ECO:0000256" key="2">
    <source>
        <dbReference type="ARBA" id="ARBA00007362"/>
    </source>
</evidence>
<evidence type="ECO:0000256" key="4">
    <source>
        <dbReference type="ARBA" id="ARBA00022989"/>
    </source>
</evidence>
<comment type="subcellular location">
    <subcellularLocation>
        <location evidence="1">Membrane</location>
        <topology evidence="1">Multi-pass membrane protein</topology>
    </subcellularLocation>
</comment>
<name>A0ABY6CNZ9_9BACT</name>
<feature type="domain" description="EamA" evidence="7">
    <location>
        <begin position="9"/>
        <end position="142"/>
    </location>
</feature>
<accession>A0ABY6CNZ9</accession>
<proteinExistence type="inferred from homology"/>
<feature type="transmembrane region" description="Helical" evidence="6">
    <location>
        <begin position="98"/>
        <end position="116"/>
    </location>
</feature>
<dbReference type="InterPro" id="IPR050638">
    <property type="entry name" value="AA-Vitamin_Transporters"/>
</dbReference>
<feature type="transmembrane region" description="Helical" evidence="6">
    <location>
        <begin position="72"/>
        <end position="92"/>
    </location>
</feature>
<keyword evidence="3 6" id="KW-0812">Transmembrane</keyword>
<feature type="transmembrane region" description="Helical" evidence="6">
    <location>
        <begin position="246"/>
        <end position="266"/>
    </location>
</feature>